<dbReference type="GO" id="GO:0046872">
    <property type="term" value="F:metal ion binding"/>
    <property type="evidence" value="ECO:0007669"/>
    <property type="project" value="InterPro"/>
</dbReference>
<evidence type="ECO:0000259" key="2">
    <source>
        <dbReference type="Pfam" id="PF02607"/>
    </source>
</evidence>
<dbReference type="Pfam" id="PF02310">
    <property type="entry name" value="B12-binding"/>
    <property type="match status" value="1"/>
</dbReference>
<dbReference type="Gene3D" id="1.10.1240.10">
    <property type="entry name" value="Methionine synthase domain"/>
    <property type="match status" value="1"/>
</dbReference>
<evidence type="ECO:0000259" key="1">
    <source>
        <dbReference type="Pfam" id="PF02310"/>
    </source>
</evidence>
<dbReference type="EMBL" id="CP002394">
    <property type="protein sequence ID" value="ADU30444.1"/>
    <property type="molecule type" value="Genomic_DNA"/>
</dbReference>
<dbReference type="KEGG" id="bco:Bcell_2183"/>
<dbReference type="SUPFAM" id="SSF52242">
    <property type="entry name" value="Cobalamin (vitamin B12)-binding domain"/>
    <property type="match status" value="1"/>
</dbReference>
<keyword evidence="4" id="KW-1185">Reference proteome</keyword>
<dbReference type="InterPro" id="IPR036594">
    <property type="entry name" value="Meth_synthase_dom"/>
</dbReference>
<dbReference type="STRING" id="649639.Bcell_2183"/>
<evidence type="ECO:0000313" key="3">
    <source>
        <dbReference type="EMBL" id="ADU30444.1"/>
    </source>
</evidence>
<dbReference type="Gene3D" id="3.40.50.280">
    <property type="entry name" value="Cobalamin-binding domain"/>
    <property type="match status" value="1"/>
</dbReference>
<gene>
    <name evidence="3" type="ordered locus">Bcell_2183</name>
</gene>
<dbReference type="HOGENOM" id="CLU_064060_2_0_9"/>
<feature type="domain" description="B12-binding N-terminal" evidence="2">
    <location>
        <begin position="8"/>
        <end position="73"/>
    </location>
</feature>
<reference evidence="3 4" key="1">
    <citation type="submission" date="2010-12" db="EMBL/GenBank/DDBJ databases">
        <title>Complete sequence of Bacillus cellulosilyticus DSM 2522.</title>
        <authorList>
            <consortium name="US DOE Joint Genome Institute"/>
            <person name="Lucas S."/>
            <person name="Copeland A."/>
            <person name="Lapidus A."/>
            <person name="Cheng J.-F."/>
            <person name="Bruce D."/>
            <person name="Goodwin L."/>
            <person name="Pitluck S."/>
            <person name="Chertkov O."/>
            <person name="Detter J.C."/>
            <person name="Han C."/>
            <person name="Tapia R."/>
            <person name="Land M."/>
            <person name="Hauser L."/>
            <person name="Jeffries C."/>
            <person name="Kyrpides N."/>
            <person name="Ivanova N."/>
            <person name="Mikhailova N."/>
            <person name="Brumm P."/>
            <person name="Mead D."/>
            <person name="Woyke T."/>
        </authorList>
    </citation>
    <scope>NUCLEOTIDE SEQUENCE [LARGE SCALE GENOMIC DNA]</scope>
    <source>
        <strain evidence="4">ATCC 21833 / DSM 2522 / FERM P-1141 / JCM 9156 / N-4</strain>
    </source>
</reference>
<accession>E6U266</accession>
<feature type="domain" description="B12-binding" evidence="1">
    <location>
        <begin position="95"/>
        <end position="178"/>
    </location>
</feature>
<dbReference type="Pfam" id="PF02607">
    <property type="entry name" value="B12-binding_2"/>
    <property type="match status" value="1"/>
</dbReference>
<sequence>MTIKSSSEFAKVLLEGDQWEALKILHAWQECKSRFNIYNELITPAMYTVGELWEKNEITVADEHLATAVCDFVITQTEQQFKFEKNNDLRKALFPSIVKEHHYLGLKMVSILFNEWNWDVRFLQSPLPIEHLIIYVNKWKPDLIGLSFSNVTQIEVLKQYLEQLHSHVCYNPEIIIGGRLIGKYDFTSLILNDNMRLIPNLYDLQSLYKNNG</sequence>
<protein>
    <submittedName>
        <fullName evidence="3">Cobalamin B12-binding domain protein</fullName>
    </submittedName>
</protein>
<organism evidence="3 4">
    <name type="scientific">Evansella cellulosilytica (strain ATCC 21833 / DSM 2522 / FERM P-1141 / JCM 9156 / N-4)</name>
    <name type="common">Bacillus cellulosilyticus</name>
    <dbReference type="NCBI Taxonomy" id="649639"/>
    <lineage>
        <taxon>Bacteria</taxon>
        <taxon>Bacillati</taxon>
        <taxon>Bacillota</taxon>
        <taxon>Bacilli</taxon>
        <taxon>Bacillales</taxon>
        <taxon>Bacillaceae</taxon>
        <taxon>Evansella</taxon>
    </lineage>
</organism>
<dbReference type="Proteomes" id="UP000001401">
    <property type="component" value="Chromosome"/>
</dbReference>
<dbReference type="CDD" id="cd02065">
    <property type="entry name" value="B12-binding_like"/>
    <property type="match status" value="1"/>
</dbReference>
<dbReference type="InterPro" id="IPR003759">
    <property type="entry name" value="Cbl-bd_cap"/>
</dbReference>
<dbReference type="InterPro" id="IPR006158">
    <property type="entry name" value="Cobalamin-bd"/>
</dbReference>
<proteinExistence type="predicted"/>
<name>E6U266_EVAC2</name>
<dbReference type="GO" id="GO:0031419">
    <property type="term" value="F:cobalamin binding"/>
    <property type="evidence" value="ECO:0007669"/>
    <property type="project" value="InterPro"/>
</dbReference>
<dbReference type="AlphaFoldDB" id="E6U266"/>
<dbReference type="InterPro" id="IPR036724">
    <property type="entry name" value="Cobalamin-bd_sf"/>
</dbReference>
<dbReference type="eggNOG" id="COG5012">
    <property type="taxonomic scope" value="Bacteria"/>
</dbReference>
<dbReference type="RefSeq" id="WP_013488780.1">
    <property type="nucleotide sequence ID" value="NC_014829.1"/>
</dbReference>
<evidence type="ECO:0000313" key="4">
    <source>
        <dbReference type="Proteomes" id="UP000001401"/>
    </source>
</evidence>